<evidence type="ECO:0000313" key="2">
    <source>
        <dbReference type="Proteomes" id="UP000308197"/>
    </source>
</evidence>
<accession>A0A5C3Q2T6</accession>
<dbReference type="AlphaFoldDB" id="A0A5C3Q2T6"/>
<dbReference type="EMBL" id="ML210993">
    <property type="protein sequence ID" value="TFK92753.1"/>
    <property type="molecule type" value="Genomic_DNA"/>
</dbReference>
<evidence type="ECO:0000313" key="1">
    <source>
        <dbReference type="EMBL" id="TFK92753.1"/>
    </source>
</evidence>
<sequence length="74" mass="8437">MRDLDKLSSVCQPWLVPECGVVWLADLRCRVDRSPVITARSSVSCKPLSMTRLDCCGEKLNRVRRYVGHTDNLM</sequence>
<dbReference type="Proteomes" id="UP000308197">
    <property type="component" value="Unassembled WGS sequence"/>
</dbReference>
<proteinExistence type="predicted"/>
<protein>
    <submittedName>
        <fullName evidence="1">Uncharacterized protein</fullName>
    </submittedName>
</protein>
<reference evidence="1 2" key="1">
    <citation type="journal article" date="2019" name="Nat. Ecol. Evol.">
        <title>Megaphylogeny resolves global patterns of mushroom evolution.</title>
        <authorList>
            <person name="Varga T."/>
            <person name="Krizsan K."/>
            <person name="Foldi C."/>
            <person name="Dima B."/>
            <person name="Sanchez-Garcia M."/>
            <person name="Sanchez-Ramirez S."/>
            <person name="Szollosi G.J."/>
            <person name="Szarkandi J.G."/>
            <person name="Papp V."/>
            <person name="Albert L."/>
            <person name="Andreopoulos W."/>
            <person name="Angelini C."/>
            <person name="Antonin V."/>
            <person name="Barry K.W."/>
            <person name="Bougher N.L."/>
            <person name="Buchanan P."/>
            <person name="Buyck B."/>
            <person name="Bense V."/>
            <person name="Catcheside P."/>
            <person name="Chovatia M."/>
            <person name="Cooper J."/>
            <person name="Damon W."/>
            <person name="Desjardin D."/>
            <person name="Finy P."/>
            <person name="Geml J."/>
            <person name="Haridas S."/>
            <person name="Hughes K."/>
            <person name="Justo A."/>
            <person name="Karasinski D."/>
            <person name="Kautmanova I."/>
            <person name="Kiss B."/>
            <person name="Kocsube S."/>
            <person name="Kotiranta H."/>
            <person name="LaButti K.M."/>
            <person name="Lechner B.E."/>
            <person name="Liimatainen K."/>
            <person name="Lipzen A."/>
            <person name="Lukacs Z."/>
            <person name="Mihaltcheva S."/>
            <person name="Morgado L.N."/>
            <person name="Niskanen T."/>
            <person name="Noordeloos M.E."/>
            <person name="Ohm R.A."/>
            <person name="Ortiz-Santana B."/>
            <person name="Ovrebo C."/>
            <person name="Racz N."/>
            <person name="Riley R."/>
            <person name="Savchenko A."/>
            <person name="Shiryaev A."/>
            <person name="Soop K."/>
            <person name="Spirin V."/>
            <person name="Szebenyi C."/>
            <person name="Tomsovsky M."/>
            <person name="Tulloss R.E."/>
            <person name="Uehling J."/>
            <person name="Grigoriev I.V."/>
            <person name="Vagvolgyi C."/>
            <person name="Papp T."/>
            <person name="Martin F.M."/>
            <person name="Miettinen O."/>
            <person name="Hibbett D.S."/>
            <person name="Nagy L.G."/>
        </authorList>
    </citation>
    <scope>NUCLEOTIDE SEQUENCE [LARGE SCALE GENOMIC DNA]</scope>
    <source>
        <strain evidence="1 2">HHB13444</strain>
    </source>
</reference>
<gene>
    <name evidence="1" type="ORF">K466DRAFT_201529</name>
</gene>
<name>A0A5C3Q2T6_9APHY</name>
<keyword evidence="2" id="KW-1185">Reference proteome</keyword>
<organism evidence="1 2">
    <name type="scientific">Polyporus arcularius HHB13444</name>
    <dbReference type="NCBI Taxonomy" id="1314778"/>
    <lineage>
        <taxon>Eukaryota</taxon>
        <taxon>Fungi</taxon>
        <taxon>Dikarya</taxon>
        <taxon>Basidiomycota</taxon>
        <taxon>Agaricomycotina</taxon>
        <taxon>Agaricomycetes</taxon>
        <taxon>Polyporales</taxon>
        <taxon>Polyporaceae</taxon>
        <taxon>Polyporus</taxon>
    </lineage>
</organism>
<dbReference type="InParanoid" id="A0A5C3Q2T6"/>